<dbReference type="PANTHER" id="PTHR20935:SF0">
    <property type="entry name" value="SERINE_THREONINE-PROTEIN PHOSPHATASE PGAM5, MITOCHONDRIAL"/>
    <property type="match status" value="1"/>
</dbReference>
<dbReference type="InterPro" id="IPR004449">
    <property type="entry name" value="SixA"/>
</dbReference>
<evidence type="ECO:0000313" key="3">
    <source>
        <dbReference type="Proteomes" id="UP001161389"/>
    </source>
</evidence>
<proteinExistence type="predicted"/>
<protein>
    <submittedName>
        <fullName evidence="2">Phosphohistidine phosphatase SixA</fullName>
    </submittedName>
</protein>
<reference evidence="2" key="1">
    <citation type="journal article" date="2014" name="Int. J. Syst. Evol. Microbiol.">
        <title>Complete genome sequence of Corynebacterium casei LMG S-19264T (=DSM 44701T), isolated from a smear-ripened cheese.</title>
        <authorList>
            <consortium name="US DOE Joint Genome Institute (JGI-PGF)"/>
            <person name="Walter F."/>
            <person name="Albersmeier A."/>
            <person name="Kalinowski J."/>
            <person name="Ruckert C."/>
        </authorList>
    </citation>
    <scope>NUCLEOTIDE SEQUENCE</scope>
    <source>
        <strain evidence="2">NBRC 110071</strain>
    </source>
</reference>
<dbReference type="Gene3D" id="3.40.50.1240">
    <property type="entry name" value="Phosphoglycerate mutase-like"/>
    <property type="match status" value="1"/>
</dbReference>
<reference evidence="2" key="2">
    <citation type="submission" date="2023-01" db="EMBL/GenBank/DDBJ databases">
        <title>Draft genome sequence of Litoribrevibacter albus strain NBRC 110071.</title>
        <authorList>
            <person name="Sun Q."/>
            <person name="Mori K."/>
        </authorList>
    </citation>
    <scope>NUCLEOTIDE SEQUENCE</scope>
    <source>
        <strain evidence="2">NBRC 110071</strain>
    </source>
</reference>
<evidence type="ECO:0000313" key="2">
    <source>
        <dbReference type="EMBL" id="GLQ31914.1"/>
    </source>
</evidence>
<dbReference type="PANTHER" id="PTHR20935">
    <property type="entry name" value="PHOSPHOGLYCERATE MUTASE-RELATED"/>
    <property type="match status" value="1"/>
</dbReference>
<evidence type="ECO:0000256" key="1">
    <source>
        <dbReference type="ARBA" id="ARBA00022801"/>
    </source>
</evidence>
<dbReference type="GO" id="GO:0101006">
    <property type="term" value="F:protein histidine phosphatase activity"/>
    <property type="evidence" value="ECO:0007669"/>
    <property type="project" value="InterPro"/>
</dbReference>
<dbReference type="NCBIfam" id="TIGR00249">
    <property type="entry name" value="sixA"/>
    <property type="match status" value="1"/>
</dbReference>
<gene>
    <name evidence="2" type="primary">sixA_2</name>
    <name evidence="2" type="ORF">GCM10007876_23930</name>
</gene>
<dbReference type="Proteomes" id="UP001161389">
    <property type="component" value="Unassembled WGS sequence"/>
</dbReference>
<name>A0AA37SAW6_9GAMM</name>
<dbReference type="InterPro" id="IPR051021">
    <property type="entry name" value="Mito_Ser/Thr_phosphatase"/>
</dbReference>
<dbReference type="EMBL" id="BSNM01000014">
    <property type="protein sequence ID" value="GLQ31914.1"/>
    <property type="molecule type" value="Genomic_DNA"/>
</dbReference>
<sequence>MRIAIVRHGEASYGADSDAQRQLTDYGRKQAKSTGTQLKDWCTEHTKLLHSPFERTSETASIISQELGIDAIPLPVLQAGTPFQKIIEWLQNTTETDVILVSHNPMVTEITNALVYGVEAVSQPRLVFDTGYACCLECEYPGTGCVELIKRIIP</sequence>
<comment type="caution">
    <text evidence="2">The sequence shown here is derived from an EMBL/GenBank/DDBJ whole genome shotgun (WGS) entry which is preliminary data.</text>
</comment>
<dbReference type="SMART" id="SM00855">
    <property type="entry name" value="PGAM"/>
    <property type="match status" value="1"/>
</dbReference>
<accession>A0AA37SAW6</accession>
<dbReference type="Pfam" id="PF00300">
    <property type="entry name" value="His_Phos_1"/>
    <property type="match status" value="1"/>
</dbReference>
<dbReference type="AlphaFoldDB" id="A0AA37SAW6"/>
<dbReference type="InterPro" id="IPR013078">
    <property type="entry name" value="His_Pase_superF_clade-1"/>
</dbReference>
<keyword evidence="3" id="KW-1185">Reference proteome</keyword>
<dbReference type="GO" id="GO:0005737">
    <property type="term" value="C:cytoplasm"/>
    <property type="evidence" value="ECO:0007669"/>
    <property type="project" value="InterPro"/>
</dbReference>
<organism evidence="2 3">
    <name type="scientific">Litoribrevibacter albus</name>
    <dbReference type="NCBI Taxonomy" id="1473156"/>
    <lineage>
        <taxon>Bacteria</taxon>
        <taxon>Pseudomonadati</taxon>
        <taxon>Pseudomonadota</taxon>
        <taxon>Gammaproteobacteria</taxon>
        <taxon>Oceanospirillales</taxon>
        <taxon>Oceanospirillaceae</taxon>
        <taxon>Litoribrevibacter</taxon>
    </lineage>
</organism>
<dbReference type="SUPFAM" id="SSF53254">
    <property type="entry name" value="Phosphoglycerate mutase-like"/>
    <property type="match status" value="1"/>
</dbReference>
<dbReference type="InterPro" id="IPR029033">
    <property type="entry name" value="His_PPase_superfam"/>
</dbReference>
<dbReference type="CDD" id="cd07067">
    <property type="entry name" value="HP_PGM_like"/>
    <property type="match status" value="1"/>
</dbReference>
<dbReference type="RefSeq" id="WP_284381701.1">
    <property type="nucleotide sequence ID" value="NZ_BSNM01000014.1"/>
</dbReference>
<keyword evidence="1" id="KW-0378">Hydrolase</keyword>